<dbReference type="AlphaFoldDB" id="A0A558RAY9"/>
<evidence type="ECO:0000313" key="2">
    <source>
        <dbReference type="Proteomes" id="UP000318681"/>
    </source>
</evidence>
<sequence length="155" mass="16630">MFDTAYPGQAYSKALTENGETNAHFLAQQLRDRKLDAIPAIIGRDQAARDNFLTPAPDLVIVHRSTFDPKDLGTGDREIALLIAAAPKTTKFLIYSRKPGTDTAYAQSLAARGGAPGRVVAIQLKTGDAWSDPDQIKLLLNEAESLLPTASPKAA</sequence>
<dbReference type="Proteomes" id="UP000318681">
    <property type="component" value="Unassembled WGS sequence"/>
</dbReference>
<protein>
    <submittedName>
        <fullName evidence="1">Uncharacterized protein</fullName>
    </submittedName>
</protein>
<gene>
    <name evidence="1" type="ORF">FOY91_04060</name>
</gene>
<organism evidence="1 2">
    <name type="scientific">Alterirhizorhabdus solaris</name>
    <dbReference type="NCBI Taxonomy" id="2529389"/>
    <lineage>
        <taxon>Bacteria</taxon>
        <taxon>Pseudomonadati</taxon>
        <taxon>Pseudomonadota</taxon>
        <taxon>Alphaproteobacteria</taxon>
        <taxon>Sphingomonadales</taxon>
        <taxon>Rhizorhabdaceae</taxon>
        <taxon>Alterirhizorhabdus</taxon>
    </lineage>
</organism>
<name>A0A558RAY9_9SPHN</name>
<accession>A0A558RAY9</accession>
<keyword evidence="2" id="KW-1185">Reference proteome</keyword>
<reference evidence="1 2" key="1">
    <citation type="submission" date="2019-07" db="EMBL/GenBank/DDBJ databases">
        <title>Sphingomonas solaris sp. nov., isolated from a solar panel from Boston, Massachusetts.</title>
        <authorList>
            <person name="Tanner K."/>
            <person name="Pascual J."/>
            <person name="Mancuso C."/>
            <person name="Pereto J."/>
            <person name="Khalil A."/>
            <person name="Vilanova C."/>
        </authorList>
    </citation>
    <scope>NUCLEOTIDE SEQUENCE [LARGE SCALE GENOMIC DNA]</scope>
    <source>
        <strain evidence="1 2">R4DWN</strain>
    </source>
</reference>
<dbReference type="RefSeq" id="WP_145148404.1">
    <property type="nucleotide sequence ID" value="NZ_VNIM01000009.1"/>
</dbReference>
<evidence type="ECO:0000313" key="1">
    <source>
        <dbReference type="EMBL" id="TVV76569.1"/>
    </source>
</evidence>
<dbReference type="EMBL" id="VNIM01000009">
    <property type="protein sequence ID" value="TVV76569.1"/>
    <property type="molecule type" value="Genomic_DNA"/>
</dbReference>
<comment type="caution">
    <text evidence="1">The sequence shown here is derived from an EMBL/GenBank/DDBJ whole genome shotgun (WGS) entry which is preliminary data.</text>
</comment>
<proteinExistence type="predicted"/>